<accession>A0A8J8JVZ0</accession>
<dbReference type="Pfam" id="PF07730">
    <property type="entry name" value="HisKA_3"/>
    <property type="match status" value="1"/>
</dbReference>
<dbReference type="InterPro" id="IPR011123">
    <property type="entry name" value="Y_Y_Y"/>
</dbReference>
<evidence type="ECO:0000259" key="3">
    <source>
        <dbReference type="PROSITE" id="PS50109"/>
    </source>
</evidence>
<dbReference type="Gene3D" id="1.20.5.1930">
    <property type="match status" value="1"/>
</dbReference>
<sequence>MKKLIITGILFFLWGSLPARDNFNATYFAGEWITSKEGLSQGMINSILQDAEGYIWFATKDGLNKYDGYTITVYRHNPDDNYSLPDNYVNFIFEDNNKNIWVNTLSRGLYIFEKNTERFFPVTLTAAKQENNAIAALSIRNNKLLIQKTNDLLIYDIGAVRPGNYTKGFAEKIKLVFSYNQLQKDKRFSYQFNQNNQKSVSWLTDGTVWIKYPDTLIYAVPDANKHKWMLKGYAPSVFGLSKDAFRYVTFDQSPQQDSNLYFLFKNKLCLFNLHTKSTKQVMVVTDKPTPVCLKMETLPDGLIYFFMGDSFLFNPQTNSLQKIMVERDHEPFTAMYTSICKDNTGTAWYGSAGFGVFKSDMLKPAFRLYKSGDNADAFRLFYGQNWVDNEQLIRRMVAVDFNNFLRDKQGSFWFSNFLTEKGMEVQLNRFNPGTRSFTHYDFFKKNFYSSINFFEDIKDSLWIFLDEGLNKKMLYRFNKETGLADFTAQFPVQPANNNQYPFIAGWWQDALKNYWFATVQGLFRYTAANNQWKQWRNIPGNTSSLPSDMLFTICPDAKQPLQYLWVGTNGAGFCRFDMVTGTCLRFTDKDGLPNNVVYAIVSDSAGNLWMSTNKGLSCFNTANKMFRNFTKEDNLPGEEFNRNQYATLPNGQLFFGGVDGYTVFNPAEVLKTKPPVPIVFTGLSISNKWVDWKKDSTVLNTPIGYAKKIILQPGQNMFTISFASLDFRSNEKKFYTYRLEGFDDQWTNPTNKNEATYTNLSPGQYTFFVTGTNTDGVWNSKNISIIIEVLPYWYQTSWFKILMGLLLSSSLYALYRYRLQQQLKLLTIRNRIAGDLHDEIGSTLSSISLSSTIIQQKLTGESKDVQNLLHQISKHTDNMMEAMSDIVWAINTRNDNFESVINRMRAFAIEILEPIGITIHFSISDGVLRQNLDMVQRKNTYLLFKEAINNTAKYAACKNVWVTIELHGKKITMHIKDDGKGFAFTAAGANTTPNNSFGGNGLPGMYKRALELNGTLTINAAHDMGTTISLTFPV</sequence>
<protein>
    <recommendedName>
        <fullName evidence="3">Histidine kinase domain-containing protein</fullName>
    </recommendedName>
</protein>
<dbReference type="Gene3D" id="2.130.10.10">
    <property type="entry name" value="YVTN repeat-like/Quinoprotein amine dehydrogenase"/>
    <property type="match status" value="3"/>
</dbReference>
<dbReference type="EMBL" id="WHPF01000013">
    <property type="protein sequence ID" value="NNV57169.1"/>
    <property type="molecule type" value="Genomic_DNA"/>
</dbReference>
<keyword evidence="5" id="KW-1185">Reference proteome</keyword>
<evidence type="ECO:0000256" key="2">
    <source>
        <dbReference type="SAM" id="SignalP"/>
    </source>
</evidence>
<reference evidence="4" key="1">
    <citation type="submission" date="2019-10" db="EMBL/GenBank/DDBJ databases">
        <title>Draft genome sequence of Panacibacter sp. KCS-6.</title>
        <authorList>
            <person name="Yim K.J."/>
        </authorList>
    </citation>
    <scope>NUCLEOTIDE SEQUENCE</scope>
    <source>
        <strain evidence="4">KCS-6</strain>
    </source>
</reference>
<keyword evidence="1" id="KW-0597">Phosphoprotein</keyword>
<dbReference type="SUPFAM" id="SSF50998">
    <property type="entry name" value="Quinoprotein alcohol dehydrogenase-like"/>
    <property type="match status" value="1"/>
</dbReference>
<dbReference type="Gene3D" id="3.30.565.10">
    <property type="entry name" value="Histidine kinase-like ATPase, C-terminal domain"/>
    <property type="match status" value="1"/>
</dbReference>
<evidence type="ECO:0000313" key="4">
    <source>
        <dbReference type="EMBL" id="NNV57169.1"/>
    </source>
</evidence>
<dbReference type="GO" id="GO:0000155">
    <property type="term" value="F:phosphorelay sensor kinase activity"/>
    <property type="evidence" value="ECO:0007669"/>
    <property type="project" value="InterPro"/>
</dbReference>
<gene>
    <name evidence="4" type="ORF">GD597_16970</name>
</gene>
<dbReference type="InterPro" id="IPR003594">
    <property type="entry name" value="HATPase_dom"/>
</dbReference>
<dbReference type="FunFam" id="2.60.40.10:FF:000791">
    <property type="entry name" value="Two-component system sensor histidine kinase/response regulator"/>
    <property type="match status" value="1"/>
</dbReference>
<feature type="domain" description="Histidine kinase" evidence="3">
    <location>
        <begin position="835"/>
        <end position="1034"/>
    </location>
</feature>
<dbReference type="PANTHER" id="PTHR43547:SF2">
    <property type="entry name" value="HYBRID SIGNAL TRANSDUCTION HISTIDINE KINASE C"/>
    <property type="match status" value="1"/>
</dbReference>
<dbReference type="InterPro" id="IPR005467">
    <property type="entry name" value="His_kinase_dom"/>
</dbReference>
<dbReference type="InterPro" id="IPR011110">
    <property type="entry name" value="Reg_prop"/>
</dbReference>
<dbReference type="RefSeq" id="WP_171609118.1">
    <property type="nucleotide sequence ID" value="NZ_WHPF01000013.1"/>
</dbReference>
<organism evidence="4 5">
    <name type="scientific">Limnovirga soli</name>
    <dbReference type="NCBI Taxonomy" id="2656915"/>
    <lineage>
        <taxon>Bacteria</taxon>
        <taxon>Pseudomonadati</taxon>
        <taxon>Bacteroidota</taxon>
        <taxon>Chitinophagia</taxon>
        <taxon>Chitinophagales</taxon>
        <taxon>Chitinophagaceae</taxon>
        <taxon>Limnovirga</taxon>
    </lineage>
</organism>
<dbReference type="CDD" id="cd00146">
    <property type="entry name" value="PKD"/>
    <property type="match status" value="1"/>
</dbReference>
<name>A0A8J8JVZ0_9BACT</name>
<dbReference type="InterPro" id="IPR013783">
    <property type="entry name" value="Ig-like_fold"/>
</dbReference>
<dbReference type="Pfam" id="PF02518">
    <property type="entry name" value="HATPase_c"/>
    <property type="match status" value="1"/>
</dbReference>
<evidence type="ECO:0000256" key="1">
    <source>
        <dbReference type="ARBA" id="ARBA00022553"/>
    </source>
</evidence>
<dbReference type="Pfam" id="PF07494">
    <property type="entry name" value="Reg_prop"/>
    <property type="match status" value="3"/>
</dbReference>
<dbReference type="InterPro" id="IPR036890">
    <property type="entry name" value="HATPase_C_sf"/>
</dbReference>
<dbReference type="SUPFAM" id="SSF63829">
    <property type="entry name" value="Calcium-dependent phosphotriesterase"/>
    <property type="match status" value="1"/>
</dbReference>
<dbReference type="AlphaFoldDB" id="A0A8J8JVZ0"/>
<dbReference type="GO" id="GO:0016020">
    <property type="term" value="C:membrane"/>
    <property type="evidence" value="ECO:0007669"/>
    <property type="project" value="InterPro"/>
</dbReference>
<feature type="chain" id="PRO_5035180848" description="Histidine kinase domain-containing protein" evidence="2">
    <location>
        <begin position="20"/>
        <end position="1034"/>
    </location>
</feature>
<dbReference type="InterPro" id="IPR015943">
    <property type="entry name" value="WD40/YVTN_repeat-like_dom_sf"/>
</dbReference>
<dbReference type="Gene3D" id="2.60.40.10">
    <property type="entry name" value="Immunoglobulins"/>
    <property type="match status" value="1"/>
</dbReference>
<dbReference type="CDD" id="cd16917">
    <property type="entry name" value="HATPase_UhpB-NarQ-NarX-like"/>
    <property type="match status" value="1"/>
</dbReference>
<keyword evidence="2" id="KW-0732">Signal</keyword>
<feature type="signal peptide" evidence="2">
    <location>
        <begin position="1"/>
        <end position="19"/>
    </location>
</feature>
<comment type="caution">
    <text evidence="4">The sequence shown here is derived from an EMBL/GenBank/DDBJ whole genome shotgun (WGS) entry which is preliminary data.</text>
</comment>
<dbReference type="SUPFAM" id="SSF55874">
    <property type="entry name" value="ATPase domain of HSP90 chaperone/DNA topoisomerase II/histidine kinase"/>
    <property type="match status" value="1"/>
</dbReference>
<proteinExistence type="predicted"/>
<dbReference type="GO" id="GO:0046983">
    <property type="term" value="F:protein dimerization activity"/>
    <property type="evidence" value="ECO:0007669"/>
    <property type="project" value="InterPro"/>
</dbReference>
<dbReference type="PROSITE" id="PS50109">
    <property type="entry name" value="HIS_KIN"/>
    <property type="match status" value="1"/>
</dbReference>
<dbReference type="PANTHER" id="PTHR43547">
    <property type="entry name" value="TWO-COMPONENT HISTIDINE KINASE"/>
    <property type="match status" value="1"/>
</dbReference>
<dbReference type="Pfam" id="PF07495">
    <property type="entry name" value="Y_Y_Y"/>
    <property type="match status" value="1"/>
</dbReference>
<evidence type="ECO:0000313" key="5">
    <source>
        <dbReference type="Proteomes" id="UP000598971"/>
    </source>
</evidence>
<dbReference type="InterPro" id="IPR011047">
    <property type="entry name" value="Quinoprotein_ADH-like_sf"/>
</dbReference>
<dbReference type="Proteomes" id="UP000598971">
    <property type="component" value="Unassembled WGS sequence"/>
</dbReference>
<dbReference type="InterPro" id="IPR011712">
    <property type="entry name" value="Sig_transdc_His_kin_sub3_dim/P"/>
</dbReference>